<dbReference type="AlphaFoldDB" id="A0AAV4LG50"/>
<keyword evidence="2" id="KW-0238">DNA-binding</keyword>
<gene>
    <name evidence="5" type="primary">ytrA</name>
    <name evidence="5" type="ORF">DNHGIG_23260</name>
</gene>
<evidence type="ECO:0000259" key="4">
    <source>
        <dbReference type="PROSITE" id="PS50949"/>
    </source>
</evidence>
<dbReference type="PANTHER" id="PTHR38445:SF9">
    <property type="entry name" value="HTH-TYPE TRANSCRIPTIONAL REPRESSOR YTRA"/>
    <property type="match status" value="1"/>
</dbReference>
<dbReference type="Gene3D" id="1.10.10.10">
    <property type="entry name" value="Winged helix-like DNA-binding domain superfamily/Winged helix DNA-binding domain"/>
    <property type="match status" value="1"/>
</dbReference>
<keyword evidence="1" id="KW-0805">Transcription regulation</keyword>
<protein>
    <submittedName>
        <fullName evidence="5">HTH-type transcriptional repressor YtrA</fullName>
    </submittedName>
</protein>
<dbReference type="GO" id="GO:0003700">
    <property type="term" value="F:DNA-binding transcription factor activity"/>
    <property type="evidence" value="ECO:0007669"/>
    <property type="project" value="InterPro"/>
</dbReference>
<dbReference type="SUPFAM" id="SSF46785">
    <property type="entry name" value="Winged helix' DNA-binding domain"/>
    <property type="match status" value="1"/>
</dbReference>
<dbReference type="InterPro" id="IPR036390">
    <property type="entry name" value="WH_DNA-bd_sf"/>
</dbReference>
<dbReference type="RefSeq" id="WP_282199832.1">
    <property type="nucleotide sequence ID" value="NZ_BOQE01000001.1"/>
</dbReference>
<evidence type="ECO:0000256" key="2">
    <source>
        <dbReference type="ARBA" id="ARBA00023125"/>
    </source>
</evidence>
<evidence type="ECO:0000313" key="5">
    <source>
        <dbReference type="EMBL" id="GIM46777.1"/>
    </source>
</evidence>
<evidence type="ECO:0000256" key="3">
    <source>
        <dbReference type="ARBA" id="ARBA00023163"/>
    </source>
</evidence>
<dbReference type="CDD" id="cd07377">
    <property type="entry name" value="WHTH_GntR"/>
    <property type="match status" value="1"/>
</dbReference>
<dbReference type="SMART" id="SM00345">
    <property type="entry name" value="HTH_GNTR"/>
    <property type="match status" value="1"/>
</dbReference>
<dbReference type="PANTHER" id="PTHR38445">
    <property type="entry name" value="HTH-TYPE TRANSCRIPTIONAL REPRESSOR YTRA"/>
    <property type="match status" value="1"/>
</dbReference>
<proteinExistence type="predicted"/>
<dbReference type="InterPro" id="IPR036388">
    <property type="entry name" value="WH-like_DNA-bd_sf"/>
</dbReference>
<dbReference type="Proteomes" id="UP001057291">
    <property type="component" value="Unassembled WGS sequence"/>
</dbReference>
<dbReference type="GO" id="GO:0003677">
    <property type="term" value="F:DNA binding"/>
    <property type="evidence" value="ECO:0007669"/>
    <property type="project" value="UniProtKB-KW"/>
</dbReference>
<dbReference type="InterPro" id="IPR000524">
    <property type="entry name" value="Tscrpt_reg_HTH_GntR"/>
</dbReference>
<name>A0AAV4LG50_9BACL</name>
<sequence length="131" mass="15425">MWLDVDPRSSTPIYQQIVDQIKEAVARKVLQPGDKLPSVRELSAMITINPNTIAKAYQQLEREGVLEVLRGRGTFIAERIVHVNREERLRQIRETMEKLLIEAHYLQLTTDDLMELFKEVIRQWKQGKEER</sequence>
<keyword evidence="3" id="KW-0804">Transcription</keyword>
<dbReference type="Pfam" id="PF00392">
    <property type="entry name" value="GntR"/>
    <property type="match status" value="1"/>
</dbReference>
<feature type="domain" description="HTH gntR-type" evidence="4">
    <location>
        <begin position="11"/>
        <end position="79"/>
    </location>
</feature>
<organism evidence="5 6">
    <name type="scientific">Collibacillus ludicampi</name>
    <dbReference type="NCBI Taxonomy" id="2771369"/>
    <lineage>
        <taxon>Bacteria</taxon>
        <taxon>Bacillati</taxon>
        <taxon>Bacillota</taxon>
        <taxon>Bacilli</taxon>
        <taxon>Bacillales</taxon>
        <taxon>Alicyclobacillaceae</taxon>
        <taxon>Collibacillus</taxon>
    </lineage>
</organism>
<evidence type="ECO:0000313" key="6">
    <source>
        <dbReference type="Proteomes" id="UP001057291"/>
    </source>
</evidence>
<dbReference type="EMBL" id="BOQE01000001">
    <property type="protein sequence ID" value="GIM46777.1"/>
    <property type="molecule type" value="Genomic_DNA"/>
</dbReference>
<keyword evidence="6" id="KW-1185">Reference proteome</keyword>
<accession>A0AAV4LG50</accession>
<evidence type="ECO:0000256" key="1">
    <source>
        <dbReference type="ARBA" id="ARBA00023015"/>
    </source>
</evidence>
<dbReference type="PROSITE" id="PS50949">
    <property type="entry name" value="HTH_GNTR"/>
    <property type="match status" value="1"/>
</dbReference>
<comment type="caution">
    <text evidence="5">The sequence shown here is derived from an EMBL/GenBank/DDBJ whole genome shotgun (WGS) entry which is preliminary data.</text>
</comment>
<reference evidence="5" key="1">
    <citation type="journal article" date="2023" name="Int. J. Syst. Evol. Microbiol.">
        <title>Collibacillus ludicampi gen. nov., sp. nov., a new soil bacterium of the family Alicyclobacillaceae.</title>
        <authorList>
            <person name="Jojima T."/>
            <person name="Ioku Y."/>
            <person name="Fukuta Y."/>
            <person name="Shirasaka N."/>
            <person name="Matsumura Y."/>
            <person name="Mori M."/>
        </authorList>
    </citation>
    <scope>NUCLEOTIDE SEQUENCE</scope>
    <source>
        <strain evidence="5">TP075</strain>
    </source>
</reference>